<reference evidence="2 3" key="1">
    <citation type="submission" date="2015-09" db="EMBL/GenBank/DDBJ databases">
        <title>Draft genome of the parasitic nematode Teladorsagia circumcincta isolate WARC Sus (inbred).</title>
        <authorList>
            <person name="Mitreva M."/>
        </authorList>
    </citation>
    <scope>NUCLEOTIDE SEQUENCE [LARGE SCALE GENOMIC DNA]</scope>
    <source>
        <strain evidence="2 3">S</strain>
    </source>
</reference>
<keyword evidence="3" id="KW-1185">Reference proteome</keyword>
<evidence type="ECO:0000313" key="3">
    <source>
        <dbReference type="Proteomes" id="UP000230423"/>
    </source>
</evidence>
<feature type="compositionally biased region" description="Polar residues" evidence="1">
    <location>
        <begin position="77"/>
        <end position="92"/>
    </location>
</feature>
<dbReference type="Proteomes" id="UP000230423">
    <property type="component" value="Unassembled WGS sequence"/>
</dbReference>
<protein>
    <submittedName>
        <fullName evidence="2">Uncharacterized protein</fullName>
    </submittedName>
</protein>
<evidence type="ECO:0000313" key="2">
    <source>
        <dbReference type="EMBL" id="PIO54048.1"/>
    </source>
</evidence>
<proteinExistence type="predicted"/>
<accession>A0A2G9T830</accession>
<dbReference type="AlphaFoldDB" id="A0A2G9T830"/>
<sequence>MVYPKKNSREDPPSSSRGWSRRASVRGRSTTYAHSSSRPPRPPTPAQPARGSSRPPVHSSQPQPSSSSSPFVDPQVRSSWADQMASKSSQAVPKSKKKDEQEAKGKAPVAAKTSEDVMKVEEEMDTSEVSKGNLSLVHDVDPGDWAPVTMVPTQPTQSRPAVTSGRSTEMDNEEKEETVRRREERMEAVVRFLEEYMDRRDRQVELEIERNGR</sequence>
<organism evidence="2 3">
    <name type="scientific">Teladorsagia circumcincta</name>
    <name type="common">Brown stomach worm</name>
    <name type="synonym">Ostertagia circumcincta</name>
    <dbReference type="NCBI Taxonomy" id="45464"/>
    <lineage>
        <taxon>Eukaryota</taxon>
        <taxon>Metazoa</taxon>
        <taxon>Ecdysozoa</taxon>
        <taxon>Nematoda</taxon>
        <taxon>Chromadorea</taxon>
        <taxon>Rhabditida</taxon>
        <taxon>Rhabditina</taxon>
        <taxon>Rhabditomorpha</taxon>
        <taxon>Strongyloidea</taxon>
        <taxon>Trichostrongylidae</taxon>
        <taxon>Teladorsagia</taxon>
    </lineage>
</organism>
<feature type="region of interest" description="Disordered" evidence="1">
    <location>
        <begin position="1"/>
        <end position="183"/>
    </location>
</feature>
<name>A0A2G9T830_TELCI</name>
<feature type="compositionally biased region" description="Polar residues" evidence="1">
    <location>
        <begin position="151"/>
        <end position="167"/>
    </location>
</feature>
<gene>
    <name evidence="2" type="ORF">TELCIR_24597</name>
</gene>
<feature type="compositionally biased region" description="Low complexity" evidence="1">
    <location>
        <begin position="47"/>
        <end position="76"/>
    </location>
</feature>
<dbReference type="EMBL" id="KZ402350">
    <property type="protein sequence ID" value="PIO54048.1"/>
    <property type="molecule type" value="Genomic_DNA"/>
</dbReference>
<evidence type="ECO:0000256" key="1">
    <source>
        <dbReference type="SAM" id="MobiDB-lite"/>
    </source>
</evidence>